<dbReference type="GO" id="GO:0016887">
    <property type="term" value="F:ATP hydrolysis activity"/>
    <property type="evidence" value="ECO:0007669"/>
    <property type="project" value="InterPro"/>
</dbReference>
<gene>
    <name evidence="3" type="ORF">pf16_95</name>
</gene>
<dbReference type="Pfam" id="PF13476">
    <property type="entry name" value="AAA_23"/>
    <property type="match status" value="1"/>
</dbReference>
<feature type="coiled-coil region" evidence="1">
    <location>
        <begin position="176"/>
        <end position="210"/>
    </location>
</feature>
<sequence length="568" mass="64366">MLLFKKVRYKNFQSVGNTFITIDLDRSPTTVIGGQNGAGKSTMLEAVSYGLFGKPLKKLTLAQLINTINRKALVVEIEFTKNGKEYKIVRGQKPAVLEFWIDGEMQDQSAKSSDYQAKIEYVLGMDFKLFTQVVVLNKEKYTPFMDLGAADRRKVVEDILDISVFSVMSDLQKSRARTLSSEIEDLKFERERLQERMRGQQRLIDEAASNVDGQVQGLRDDITGLETEKDGETSKLTDIDTRLVEFEGVGSKVTAASAKKRQFEDVAVKFQANIKELERTASFFKDNDVCPTCSQPIDDEIKRVKHDECNTKVSGIKESAANMVSHYQLAVATLNDLVATQQAEQELQRARRTTQDAIARIDREIASKRAAIARLSVESKVDQYRQELQSSTTTFDTMTDGLEELKQKEVAQARAKDLLKDDGIKASIVRDYIEFINTRVNEYLGAMDFFIGIALNEKFEDKITSINREGFTYDNLSTGQKSRVNLAIWLALLEVAAIKNSVVTNLLALDEVMENLDSEGVSSFMKLVREKLPHRNCFVITQRFSEFRDHFRTELQFRLKDGFTEIAV</sequence>
<dbReference type="InterPro" id="IPR027417">
    <property type="entry name" value="P-loop_NTPase"/>
</dbReference>
<dbReference type="OrthoDB" id="6017at10239"/>
<dbReference type="PANTHER" id="PTHR32114">
    <property type="entry name" value="ABC TRANSPORTER ABCH.3"/>
    <property type="match status" value="1"/>
</dbReference>
<evidence type="ECO:0000313" key="4">
    <source>
        <dbReference type="Proteomes" id="UP000225821"/>
    </source>
</evidence>
<dbReference type="PANTHER" id="PTHR32114:SF2">
    <property type="entry name" value="ABC TRANSPORTER ABCH.3"/>
    <property type="match status" value="1"/>
</dbReference>
<dbReference type="InterPro" id="IPR038729">
    <property type="entry name" value="Rad50/SbcC_AAA"/>
</dbReference>
<evidence type="ECO:0000256" key="1">
    <source>
        <dbReference type="SAM" id="Coils"/>
    </source>
</evidence>
<name>A0A1S5R3N7_9CAUD</name>
<keyword evidence="4" id="KW-1185">Reference proteome</keyword>
<dbReference type="Proteomes" id="UP000225821">
    <property type="component" value="Segment"/>
</dbReference>
<dbReference type="Gene3D" id="3.40.50.300">
    <property type="entry name" value="P-loop containing nucleotide triphosphate hydrolases"/>
    <property type="match status" value="2"/>
</dbReference>
<keyword evidence="1" id="KW-0175">Coiled coil</keyword>
<proteinExistence type="predicted"/>
<reference evidence="3 4" key="1">
    <citation type="submission" date="2016-03" db="EMBL/GenBank/DDBJ databases">
        <title>Characterisation of pf16 and phiPMW: Two novel phages infecting Pseudomonas putida PpG1.</title>
        <authorList>
            <person name="Magill D.J."/>
            <person name="Krylov V.N."/>
            <person name="Shaburova O.V."/>
            <person name="Allen C.C.R."/>
            <person name="McGrath J.W."/>
            <person name="Quinn J.P."/>
            <person name="Kulakov L.A."/>
        </authorList>
    </citation>
    <scope>NUCLEOTIDE SEQUENCE [LARGE SCALE GENOMIC DNA]</scope>
</reference>
<feature type="domain" description="Rad50/SbcC-type AAA" evidence="2">
    <location>
        <begin position="6"/>
        <end position="208"/>
    </location>
</feature>
<protein>
    <recommendedName>
        <fullName evidence="2">Rad50/SbcC-type AAA domain-containing protein</fullName>
    </recommendedName>
</protein>
<evidence type="ECO:0000313" key="3">
    <source>
        <dbReference type="EMBL" id="AND75018.1"/>
    </source>
</evidence>
<feature type="coiled-coil region" evidence="1">
    <location>
        <begin position="260"/>
        <end position="287"/>
    </location>
</feature>
<evidence type="ECO:0000259" key="2">
    <source>
        <dbReference type="Pfam" id="PF13476"/>
    </source>
</evidence>
<dbReference type="GO" id="GO:0006302">
    <property type="term" value="P:double-strand break repair"/>
    <property type="evidence" value="ECO:0007669"/>
    <property type="project" value="InterPro"/>
</dbReference>
<dbReference type="SUPFAM" id="SSF52540">
    <property type="entry name" value="P-loop containing nucleoside triphosphate hydrolases"/>
    <property type="match status" value="1"/>
</dbReference>
<accession>A0A1S5R3N7</accession>
<organism evidence="3 4">
    <name type="scientific">Pseudomonas phage pf16</name>
    <dbReference type="NCBI Taxonomy" id="1815630"/>
    <lineage>
        <taxon>Viruses</taxon>
        <taxon>Duplodnaviria</taxon>
        <taxon>Heunggongvirae</taxon>
        <taxon>Uroviricota</taxon>
        <taxon>Caudoviricetes</taxon>
        <taxon>Chakrabartyvirus</taxon>
        <taxon>Chakrabartyvirus pf16</taxon>
    </lineage>
</organism>
<dbReference type="SUPFAM" id="SSF75712">
    <property type="entry name" value="Rad50 coiled-coil Zn hook"/>
    <property type="match status" value="1"/>
</dbReference>
<dbReference type="EMBL" id="KU873925">
    <property type="protein sequence ID" value="AND75018.1"/>
    <property type="molecule type" value="Genomic_DNA"/>
</dbReference>